<gene>
    <name evidence="1" type="ORF">ACFPZF_00150</name>
</gene>
<evidence type="ECO:0000313" key="2">
    <source>
        <dbReference type="Proteomes" id="UP001596066"/>
    </source>
</evidence>
<proteinExistence type="predicted"/>
<dbReference type="Proteomes" id="UP001596066">
    <property type="component" value="Unassembled WGS sequence"/>
</dbReference>
<keyword evidence="2" id="KW-1185">Reference proteome</keyword>
<dbReference type="RefSeq" id="WP_346141035.1">
    <property type="nucleotide sequence ID" value="NZ_BAAAUA010000002.1"/>
</dbReference>
<name>A0ABW0V4M3_9ACTN</name>
<evidence type="ECO:0000313" key="1">
    <source>
        <dbReference type="EMBL" id="MFC5639769.1"/>
    </source>
</evidence>
<protein>
    <submittedName>
        <fullName evidence="1">Recombinase family protein</fullName>
    </submittedName>
</protein>
<sequence length="135" mass="14544">MTITPDAPVVLPPAAYLRRRLDGSAVRGQREALRRFAARLGVPAPVFYEDRTSPGADAIRCPPQFKALVHAVLDGSHRLLLIPGPWVFSGGEVRARLAVHVLHAAGCGRILVLPAPGQSARLWRMIDDEAPDGAD</sequence>
<accession>A0ABW0V4M3</accession>
<organism evidence="1 2">
    <name type="scientific">Kitasatospora cinereorecta</name>
    <dbReference type="NCBI Taxonomy" id="285560"/>
    <lineage>
        <taxon>Bacteria</taxon>
        <taxon>Bacillati</taxon>
        <taxon>Actinomycetota</taxon>
        <taxon>Actinomycetes</taxon>
        <taxon>Kitasatosporales</taxon>
        <taxon>Streptomycetaceae</taxon>
        <taxon>Kitasatospora</taxon>
    </lineage>
</organism>
<comment type="caution">
    <text evidence="1">The sequence shown here is derived from an EMBL/GenBank/DDBJ whole genome shotgun (WGS) entry which is preliminary data.</text>
</comment>
<reference evidence="2" key="1">
    <citation type="journal article" date="2019" name="Int. J. Syst. Evol. Microbiol.">
        <title>The Global Catalogue of Microorganisms (GCM) 10K type strain sequencing project: providing services to taxonomists for standard genome sequencing and annotation.</title>
        <authorList>
            <consortium name="The Broad Institute Genomics Platform"/>
            <consortium name="The Broad Institute Genome Sequencing Center for Infectious Disease"/>
            <person name="Wu L."/>
            <person name="Ma J."/>
        </authorList>
    </citation>
    <scope>NUCLEOTIDE SEQUENCE [LARGE SCALE GENOMIC DNA]</scope>
    <source>
        <strain evidence="2">CGMCC 4.1622</strain>
    </source>
</reference>
<dbReference type="EMBL" id="JBHSOC010000001">
    <property type="protein sequence ID" value="MFC5639769.1"/>
    <property type="molecule type" value="Genomic_DNA"/>
</dbReference>